<dbReference type="RefSeq" id="WP_074256170.1">
    <property type="nucleotide sequence ID" value="NZ_FSRL01000001.1"/>
</dbReference>
<feature type="compositionally biased region" description="Acidic residues" evidence="1">
    <location>
        <begin position="422"/>
        <end position="436"/>
    </location>
</feature>
<feature type="compositionally biased region" description="Acidic residues" evidence="1">
    <location>
        <begin position="327"/>
        <end position="345"/>
    </location>
</feature>
<dbReference type="OrthoDB" id="9801841at2"/>
<dbReference type="AlphaFoldDB" id="A0A1N6G0D1"/>
<evidence type="ECO:0000313" key="3">
    <source>
        <dbReference type="Proteomes" id="UP000184932"/>
    </source>
</evidence>
<accession>A0A1N6G0D1</accession>
<dbReference type="InterPro" id="IPR038225">
    <property type="entry name" value="TagF_sf"/>
</dbReference>
<dbReference type="EMBL" id="FSRL01000001">
    <property type="protein sequence ID" value="SIO01015.1"/>
    <property type="molecule type" value="Genomic_DNA"/>
</dbReference>
<gene>
    <name evidence="2" type="ORF">SAMN05444002_2107</name>
</gene>
<keyword evidence="3" id="KW-1185">Reference proteome</keyword>
<sequence>MPLGLFGKLPAKGDFITRALPPEVLSFWEAWLEKVMGGAKHHLGGEWGPVYEASPVWRFWIGPGVFGHPLAGALTASLDRVGRQFPLTLVLSGMGHAHPVPPLSDPMEDWYGLLERALLAAKSGHFDGDVDGFLSALPEPNAAACALGEDRRNAFFAYGEHGLGQMLADVRDHDHQLAAFGRSYWWTGGNDHVGPGMIALEGMPDVAGFMAMLRGFGPPARVQQPAAAPSRARAAGAGAGAAATRPRETTVPPRDLIGDAEEAEAAAAWGASAPSDELAWATPSDAVDDAGWTEAITGDEAESPFDAPRDDWDFPDAGSSKAPAPEPEPEAEPEAAEEEIPEDIFDAGPEPYGLGEDKPGDDIYASLSEAPAPEAPEEAEEQAQEGEAFPPMPHSLRAGAQDSAPAEEPVPARSEAIVDVSMVDDSDFEIEGDEPDLPALAAEAQIPSGPVIDVSMVDDEDFPIEGDLPDEEDEPAPGAPEASAPEASEPRAAEEIGEEAPQAEGEDSPFGAGGGLGHDGEGLGRKKSGLRGLFSLRGRGKD</sequence>
<name>A0A1N6G0D1_9RHOB</name>
<dbReference type="STRING" id="1217970.SAMN05444002_2107"/>
<reference evidence="3" key="1">
    <citation type="submission" date="2016-11" db="EMBL/GenBank/DDBJ databases">
        <authorList>
            <person name="Varghese N."/>
            <person name="Submissions S."/>
        </authorList>
    </citation>
    <scope>NUCLEOTIDE SEQUENCE [LARGE SCALE GENOMIC DNA]</scope>
    <source>
        <strain evidence="3">DSM 29440</strain>
    </source>
</reference>
<dbReference type="NCBIfam" id="TIGR03373">
    <property type="entry name" value="VI_minor_4"/>
    <property type="match status" value="1"/>
</dbReference>
<dbReference type="Proteomes" id="UP000184932">
    <property type="component" value="Unassembled WGS sequence"/>
</dbReference>
<dbReference type="InterPro" id="IPR017748">
    <property type="entry name" value="TagF"/>
</dbReference>
<evidence type="ECO:0000313" key="2">
    <source>
        <dbReference type="EMBL" id="SIO01015.1"/>
    </source>
</evidence>
<dbReference type="Gene3D" id="3.40.1730.10">
    <property type="entry name" value="pa0076 domain"/>
    <property type="match status" value="1"/>
</dbReference>
<dbReference type="Pfam" id="PF09867">
    <property type="entry name" value="TagF_N"/>
    <property type="match status" value="1"/>
</dbReference>
<organism evidence="2 3">
    <name type="scientific">Vannielia litorea</name>
    <dbReference type="NCBI Taxonomy" id="1217970"/>
    <lineage>
        <taxon>Bacteria</taxon>
        <taxon>Pseudomonadati</taxon>
        <taxon>Pseudomonadota</taxon>
        <taxon>Alphaproteobacteria</taxon>
        <taxon>Rhodobacterales</taxon>
        <taxon>Paracoccaceae</taxon>
        <taxon>Vannielia</taxon>
    </lineage>
</organism>
<feature type="region of interest" description="Disordered" evidence="1">
    <location>
        <begin position="299"/>
        <end position="542"/>
    </location>
</feature>
<feature type="compositionally biased region" description="Acidic residues" evidence="1">
    <location>
        <begin position="375"/>
        <end position="384"/>
    </location>
</feature>
<proteinExistence type="predicted"/>
<feature type="compositionally biased region" description="Low complexity" evidence="1">
    <location>
        <begin position="220"/>
        <end position="244"/>
    </location>
</feature>
<feature type="compositionally biased region" description="Acidic residues" evidence="1">
    <location>
        <begin position="456"/>
        <end position="475"/>
    </location>
</feature>
<feature type="region of interest" description="Disordered" evidence="1">
    <location>
        <begin position="220"/>
        <end position="254"/>
    </location>
</feature>
<protein>
    <submittedName>
        <fullName evidence="2">Type VI secretion-associated protein, BMA_A0400 family</fullName>
    </submittedName>
</protein>
<feature type="compositionally biased region" description="Low complexity" evidence="1">
    <location>
        <begin position="530"/>
        <end position="542"/>
    </location>
</feature>
<evidence type="ECO:0000256" key="1">
    <source>
        <dbReference type="SAM" id="MobiDB-lite"/>
    </source>
</evidence>